<dbReference type="AlphaFoldDB" id="A0A1W6MZG8"/>
<evidence type="ECO:0000313" key="2">
    <source>
        <dbReference type="Proteomes" id="UP000193978"/>
    </source>
</evidence>
<dbReference type="KEGG" id="mbry:B1812_20030"/>
<gene>
    <name evidence="1" type="ORF">B1812_20030</name>
</gene>
<dbReference type="EMBL" id="CP019948">
    <property type="protein sequence ID" value="ARN82987.1"/>
    <property type="molecule type" value="Genomic_DNA"/>
</dbReference>
<protein>
    <submittedName>
        <fullName evidence="1">Uncharacterized protein</fullName>
    </submittedName>
</protein>
<keyword evidence="2" id="KW-1185">Reference proteome</keyword>
<dbReference type="Proteomes" id="UP000193978">
    <property type="component" value="Chromosome"/>
</dbReference>
<dbReference type="RefSeq" id="WP_085773130.1">
    <property type="nucleotide sequence ID" value="NZ_AP027149.1"/>
</dbReference>
<sequence length="80" mass="8537">MNTLTNIHATRRCSPGVARVSALAGLVAVRSRVRRTLICAWSVDPATGRLVCTWTRAAQGDPLCLEDAQHPPPFAISLAA</sequence>
<organism evidence="1 2">
    <name type="scientific">Methylocystis bryophila</name>
    <dbReference type="NCBI Taxonomy" id="655015"/>
    <lineage>
        <taxon>Bacteria</taxon>
        <taxon>Pseudomonadati</taxon>
        <taxon>Pseudomonadota</taxon>
        <taxon>Alphaproteobacteria</taxon>
        <taxon>Hyphomicrobiales</taxon>
        <taxon>Methylocystaceae</taxon>
        <taxon>Methylocystis</taxon>
    </lineage>
</organism>
<proteinExistence type="predicted"/>
<name>A0A1W6MZG8_9HYPH</name>
<accession>A0A1W6MZG8</accession>
<dbReference type="OrthoDB" id="8455059at2"/>
<reference evidence="1 2" key="1">
    <citation type="submission" date="2017-02" db="EMBL/GenBank/DDBJ databases">
        <authorList>
            <person name="Peterson S.W."/>
        </authorList>
    </citation>
    <scope>NUCLEOTIDE SEQUENCE [LARGE SCALE GENOMIC DNA]</scope>
    <source>
        <strain evidence="1 2">S285</strain>
    </source>
</reference>
<evidence type="ECO:0000313" key="1">
    <source>
        <dbReference type="EMBL" id="ARN82987.1"/>
    </source>
</evidence>